<dbReference type="InterPro" id="IPR051599">
    <property type="entry name" value="Cell_Envelope_Assoc"/>
</dbReference>
<dbReference type="InterPro" id="IPR014729">
    <property type="entry name" value="Rossmann-like_a/b/a_fold"/>
</dbReference>
<dbReference type="CDD" id="cd06259">
    <property type="entry name" value="YdcF-like"/>
    <property type="match status" value="1"/>
</dbReference>
<dbReference type="InParanoid" id="A0A2G4YUF9"/>
<gene>
    <name evidence="2" type="ORF">CRD36_04405</name>
</gene>
<dbReference type="AlphaFoldDB" id="A0A2G4YUF9"/>
<reference evidence="2 3" key="1">
    <citation type="submission" date="2017-10" db="EMBL/GenBank/DDBJ databases">
        <title>Frigbacter circumglobatus gen. nov. sp. nov., isolated from sediment cultured in situ.</title>
        <authorList>
            <person name="Zhao Z."/>
        </authorList>
    </citation>
    <scope>NUCLEOTIDE SEQUENCE [LARGE SCALE GENOMIC DNA]</scope>
    <source>
        <strain evidence="2 3">ZYL</strain>
    </source>
</reference>
<dbReference type="Pfam" id="PF02698">
    <property type="entry name" value="DUF218"/>
    <property type="match status" value="1"/>
</dbReference>
<dbReference type="Proteomes" id="UP000229730">
    <property type="component" value="Unassembled WGS sequence"/>
</dbReference>
<organism evidence="2 3">
    <name type="scientific">Paremcibacter congregatus</name>
    <dbReference type="NCBI Taxonomy" id="2043170"/>
    <lineage>
        <taxon>Bacteria</taxon>
        <taxon>Pseudomonadati</taxon>
        <taxon>Pseudomonadota</taxon>
        <taxon>Alphaproteobacteria</taxon>
        <taxon>Emcibacterales</taxon>
        <taxon>Emcibacteraceae</taxon>
        <taxon>Paremcibacter</taxon>
    </lineage>
</organism>
<evidence type="ECO:0000313" key="2">
    <source>
        <dbReference type="EMBL" id="PHZ85923.1"/>
    </source>
</evidence>
<dbReference type="GO" id="GO:0000270">
    <property type="term" value="P:peptidoglycan metabolic process"/>
    <property type="evidence" value="ECO:0007669"/>
    <property type="project" value="TreeGrafter"/>
</dbReference>
<sequence length="154" mass="17387">MIEAAKLARQFPNMPVIFCGGARIDDGMSEGDVARKFFQEAGIDIERIRFEEKSYNTYTNAMEARKLIATTETAPWLLVTSAFHMPRSIAAFRAAHIPVQPYPVDYRTELNNTIFGKPDAAGNFAQFDYAVHEWVGLLTYYIRGNTTEVFPKAP</sequence>
<comment type="caution">
    <text evidence="2">The sequence shown here is derived from an EMBL/GenBank/DDBJ whole genome shotgun (WGS) entry which is preliminary data.</text>
</comment>
<dbReference type="OrthoDB" id="9809813at2"/>
<name>A0A2G4YUF9_9PROT</name>
<dbReference type="GO" id="GO:0043164">
    <property type="term" value="P:Gram-negative-bacterium-type cell wall biogenesis"/>
    <property type="evidence" value="ECO:0007669"/>
    <property type="project" value="TreeGrafter"/>
</dbReference>
<feature type="domain" description="DUF218" evidence="1">
    <location>
        <begin position="2"/>
        <end position="136"/>
    </location>
</feature>
<evidence type="ECO:0000259" key="1">
    <source>
        <dbReference type="Pfam" id="PF02698"/>
    </source>
</evidence>
<accession>A0A2G4YUF9</accession>
<dbReference type="Gene3D" id="3.40.50.620">
    <property type="entry name" value="HUPs"/>
    <property type="match status" value="1"/>
</dbReference>
<evidence type="ECO:0000313" key="3">
    <source>
        <dbReference type="Proteomes" id="UP000229730"/>
    </source>
</evidence>
<dbReference type="GO" id="GO:0005886">
    <property type="term" value="C:plasma membrane"/>
    <property type="evidence" value="ECO:0007669"/>
    <property type="project" value="TreeGrafter"/>
</dbReference>
<dbReference type="RefSeq" id="WP_099471508.1">
    <property type="nucleotide sequence ID" value="NZ_CP041025.1"/>
</dbReference>
<dbReference type="InterPro" id="IPR003848">
    <property type="entry name" value="DUF218"/>
</dbReference>
<dbReference type="EMBL" id="PDEM01000009">
    <property type="protein sequence ID" value="PHZ85923.1"/>
    <property type="molecule type" value="Genomic_DNA"/>
</dbReference>
<dbReference type="PANTHER" id="PTHR30336:SF4">
    <property type="entry name" value="ENVELOPE BIOGENESIS FACTOR ELYC"/>
    <property type="match status" value="1"/>
</dbReference>
<keyword evidence="3" id="KW-1185">Reference proteome</keyword>
<protein>
    <recommendedName>
        <fullName evidence="1">DUF218 domain-containing protein</fullName>
    </recommendedName>
</protein>
<dbReference type="PANTHER" id="PTHR30336">
    <property type="entry name" value="INNER MEMBRANE PROTEIN, PROBABLE PERMEASE"/>
    <property type="match status" value="1"/>
</dbReference>
<proteinExistence type="predicted"/>